<comment type="caution">
    <text evidence="3">The sequence shown here is derived from an EMBL/GenBank/DDBJ whole genome shotgun (WGS) entry which is preliminary data.</text>
</comment>
<reference evidence="3" key="2">
    <citation type="submission" date="2022-01" db="EMBL/GenBank/DDBJ databases">
        <authorList>
            <person name="Yamashiro T."/>
            <person name="Shiraishi A."/>
            <person name="Satake H."/>
            <person name="Nakayama K."/>
        </authorList>
    </citation>
    <scope>NUCLEOTIDE SEQUENCE</scope>
</reference>
<proteinExistence type="predicted"/>
<evidence type="ECO:0000313" key="4">
    <source>
        <dbReference type="Proteomes" id="UP001151760"/>
    </source>
</evidence>
<dbReference type="InterPro" id="IPR004242">
    <property type="entry name" value="Transposase_21"/>
</dbReference>
<protein>
    <submittedName>
        <fullName evidence="3">Zinc finger, PHD-type containing protein</fullName>
    </submittedName>
</protein>
<dbReference type="Pfam" id="PF02992">
    <property type="entry name" value="Transposase_21"/>
    <property type="match status" value="1"/>
</dbReference>
<feature type="domain" description="DUF4218" evidence="2">
    <location>
        <begin position="546"/>
        <end position="656"/>
    </location>
</feature>
<dbReference type="PANTHER" id="PTHR10775">
    <property type="entry name" value="OS08G0208400 PROTEIN"/>
    <property type="match status" value="1"/>
</dbReference>
<sequence>MSDITACLNDLSYIPLNNEQNEPTQGDIDETSNDPTQAKCNEFKELYASANEELYPDYDYVTRLDFMAKFTYFKVKGKLTDFIFNEMLEFFQNVFPTAKGYKLPPSYYAIKKTFKMIGLGYESIHACINDCFLFWGDANKDVHFSLCTEPGKMQHPVDGRAWKNFDTKYPDFAEEPRNVRLGLAADGFNPFGNLSQSYSMWSVILTTYNLPPWLYMKESSFMLTLVIPSPKSLGKDIDVYLRPLIDDLKDLWAKPGVETIDVATGQKFNMRAMVLWTINDFPARSSLSGWSGQGYRACPTCNKDTPSVRVLGKIAYVGHRRFLKKRHKWRSSLDFNGEIKDGDPPREFSRDAIMTQLARLPTRVKGKHLRFGGVKIKHNVLVELNWTKRSIFYELEYWSFLTLKHNLDVMHIEKNVLESILNTLLMNDKSKDTAKARQDLKRLGIRSGLWLGQNKNRKCSKPQAAYSFTPEDRKKFCQFIKGVKLPDGFGSNFKHKVTDNDTNITGLKSHDCHIMMQRLLPYGLQQYLPPDVAKPLIELCLFFKQICSQTLMVDDMLKAQSKVIDILCNLELIYPPAFFDIMIHLVIHLPLEAIFGGPIRPRWMYPFERYMKKLKNYVRNKAKLEGLIAKSYVAEEALTFSSYYFRDVTMKFNCPDCNVDCPPLTLIWYVLHNRPEIDTYQAKFKSEFPNKDMKEEFPGWFGKQIRQCHVDNNPGVGKSSELFALAYGPSQTLISVNSCVVNGDEPDVIHVDNSSDLALSTSLNDLEIGVLHIDGQSIDVDAPPDIIDVDEDNDIIDEEDPIPYDLADSDDEHLVNLDIDDGVNVMSVDVARGHGGDGGGDDRPPLYQIPTGCEGCLGNRGKGIRKPNLGGRRAGMMHTRQETKNLGLKAITNKNGPVPIQFKFGYRKTLMPLGDHTAHCANYFGELVRELSLHYLSWRQMTSERKVGVVTKIGTQLDLRTHMESDRWPKIYAGIQQHLQKIYNGKKAALKERYWIPNLEDGTYGVECIRRARPSHISAIDWDAQIAFWNDPKNLARAAQNKKPSKEQGRMPTRIP</sequence>
<dbReference type="PANTHER" id="PTHR10775:SF185">
    <property type="entry name" value="OS08G0208400 PROTEIN"/>
    <property type="match status" value="1"/>
</dbReference>
<gene>
    <name evidence="3" type="ORF">Tco_1017429</name>
</gene>
<name>A0ABQ5FRY0_9ASTR</name>
<evidence type="ECO:0000259" key="2">
    <source>
        <dbReference type="Pfam" id="PF13960"/>
    </source>
</evidence>
<feature type="region of interest" description="Disordered" evidence="1">
    <location>
        <begin position="1037"/>
        <end position="1056"/>
    </location>
</feature>
<feature type="non-terminal residue" evidence="3">
    <location>
        <position position="1056"/>
    </location>
</feature>
<dbReference type="EMBL" id="BQNB010017673">
    <property type="protein sequence ID" value="GJT65949.1"/>
    <property type="molecule type" value="Genomic_DNA"/>
</dbReference>
<dbReference type="Proteomes" id="UP001151760">
    <property type="component" value="Unassembled WGS sequence"/>
</dbReference>
<keyword evidence="4" id="KW-1185">Reference proteome</keyword>
<dbReference type="InterPro" id="IPR025452">
    <property type="entry name" value="DUF4218"/>
</dbReference>
<evidence type="ECO:0000256" key="1">
    <source>
        <dbReference type="SAM" id="MobiDB-lite"/>
    </source>
</evidence>
<accession>A0ABQ5FRY0</accession>
<evidence type="ECO:0000313" key="3">
    <source>
        <dbReference type="EMBL" id="GJT65949.1"/>
    </source>
</evidence>
<reference evidence="3" key="1">
    <citation type="journal article" date="2022" name="Int. J. Mol. Sci.">
        <title>Draft Genome of Tanacetum Coccineum: Genomic Comparison of Closely Related Tanacetum-Family Plants.</title>
        <authorList>
            <person name="Yamashiro T."/>
            <person name="Shiraishi A."/>
            <person name="Nakayama K."/>
            <person name="Satake H."/>
        </authorList>
    </citation>
    <scope>NUCLEOTIDE SEQUENCE</scope>
</reference>
<dbReference type="Pfam" id="PF13960">
    <property type="entry name" value="DUF4218"/>
    <property type="match status" value="1"/>
</dbReference>
<organism evidence="3 4">
    <name type="scientific">Tanacetum coccineum</name>
    <dbReference type="NCBI Taxonomy" id="301880"/>
    <lineage>
        <taxon>Eukaryota</taxon>
        <taxon>Viridiplantae</taxon>
        <taxon>Streptophyta</taxon>
        <taxon>Embryophyta</taxon>
        <taxon>Tracheophyta</taxon>
        <taxon>Spermatophyta</taxon>
        <taxon>Magnoliopsida</taxon>
        <taxon>eudicotyledons</taxon>
        <taxon>Gunneridae</taxon>
        <taxon>Pentapetalae</taxon>
        <taxon>asterids</taxon>
        <taxon>campanulids</taxon>
        <taxon>Asterales</taxon>
        <taxon>Asteraceae</taxon>
        <taxon>Asteroideae</taxon>
        <taxon>Anthemideae</taxon>
        <taxon>Anthemidinae</taxon>
        <taxon>Tanacetum</taxon>
    </lineage>
</organism>